<organism evidence="1 2">
    <name type="scientific">Exidia glandulosa HHB12029</name>
    <dbReference type="NCBI Taxonomy" id="1314781"/>
    <lineage>
        <taxon>Eukaryota</taxon>
        <taxon>Fungi</taxon>
        <taxon>Dikarya</taxon>
        <taxon>Basidiomycota</taxon>
        <taxon>Agaricomycotina</taxon>
        <taxon>Agaricomycetes</taxon>
        <taxon>Auriculariales</taxon>
        <taxon>Exidiaceae</taxon>
        <taxon>Exidia</taxon>
    </lineage>
</organism>
<proteinExistence type="predicted"/>
<reference evidence="1 2" key="1">
    <citation type="journal article" date="2016" name="Mol. Biol. Evol.">
        <title>Comparative Genomics of Early-Diverging Mushroom-Forming Fungi Provides Insights into the Origins of Lignocellulose Decay Capabilities.</title>
        <authorList>
            <person name="Nagy L.G."/>
            <person name="Riley R."/>
            <person name="Tritt A."/>
            <person name="Adam C."/>
            <person name="Daum C."/>
            <person name="Floudas D."/>
            <person name="Sun H."/>
            <person name="Yadav J.S."/>
            <person name="Pangilinan J."/>
            <person name="Larsson K.H."/>
            <person name="Matsuura K."/>
            <person name="Barry K."/>
            <person name="Labutti K."/>
            <person name="Kuo R."/>
            <person name="Ohm R.A."/>
            <person name="Bhattacharya S.S."/>
            <person name="Shirouzu T."/>
            <person name="Yoshinaga Y."/>
            <person name="Martin F.M."/>
            <person name="Grigoriev I.V."/>
            <person name="Hibbett D.S."/>
        </authorList>
    </citation>
    <scope>NUCLEOTIDE SEQUENCE [LARGE SCALE GENOMIC DNA]</scope>
    <source>
        <strain evidence="1 2">HHB12029</strain>
    </source>
</reference>
<name>A0A165DMN9_EXIGL</name>
<evidence type="ECO:0000313" key="1">
    <source>
        <dbReference type="EMBL" id="KZV84922.1"/>
    </source>
</evidence>
<dbReference type="InParanoid" id="A0A165DMN9"/>
<evidence type="ECO:0000313" key="2">
    <source>
        <dbReference type="Proteomes" id="UP000077266"/>
    </source>
</evidence>
<gene>
    <name evidence="1" type="ORF">EXIGLDRAFT_776059</name>
</gene>
<dbReference type="EMBL" id="KV426206">
    <property type="protein sequence ID" value="KZV84922.1"/>
    <property type="molecule type" value="Genomic_DNA"/>
</dbReference>
<keyword evidence="2" id="KW-1185">Reference proteome</keyword>
<accession>A0A165DMN9</accession>
<dbReference type="Proteomes" id="UP000077266">
    <property type="component" value="Unassembled WGS sequence"/>
</dbReference>
<protein>
    <submittedName>
        <fullName evidence="1">Uncharacterized protein</fullName>
    </submittedName>
</protein>
<sequence>MSSSQVASMDSDVEPFDDTRMLAVRHLREIGEEISSRWSARLTARYSIPLAVWKMTALEQLDDQLKMMKTYGYISREDYLANVAVLLVLARQVKAELNLWAIYGNQITVDEVTRQIYESQYETTLYNVACLIVSARKKLEKCGNESIRSGSQLKLYAGGAAIHVFN</sequence>
<dbReference type="AlphaFoldDB" id="A0A165DMN9"/>